<evidence type="ECO:0000313" key="7">
    <source>
        <dbReference type="EMBL" id="CAF3825598.1"/>
    </source>
</evidence>
<comment type="caution">
    <text evidence="7">The sequence shown here is derived from an EMBL/GenBank/DDBJ whole genome shotgun (WGS) entry which is preliminary data.</text>
</comment>
<protein>
    <recommendedName>
        <fullName evidence="6">G-protein coupled receptors family 1 profile domain-containing protein</fullName>
    </recommendedName>
</protein>
<dbReference type="PROSITE" id="PS50262">
    <property type="entry name" value="G_PROTEIN_RECEP_F1_2"/>
    <property type="match status" value="1"/>
</dbReference>
<evidence type="ECO:0000256" key="2">
    <source>
        <dbReference type="ARBA" id="ARBA00022692"/>
    </source>
</evidence>
<feature type="transmembrane region" description="Helical" evidence="5">
    <location>
        <begin position="64"/>
        <end position="86"/>
    </location>
</feature>
<feature type="domain" description="G-protein coupled receptors family 1 profile" evidence="6">
    <location>
        <begin position="1"/>
        <end position="125"/>
    </location>
</feature>
<evidence type="ECO:0000256" key="5">
    <source>
        <dbReference type="SAM" id="Phobius"/>
    </source>
</evidence>
<name>A0A819CTM0_9BILA</name>
<dbReference type="SUPFAM" id="SSF81321">
    <property type="entry name" value="Family A G protein-coupled receptor-like"/>
    <property type="match status" value="1"/>
</dbReference>
<keyword evidence="4 5" id="KW-0472">Membrane</keyword>
<sequence>MHEWAQQYPVELNSGKKIAQCTYYGLFPILISSSFSLLAYQNVRQLVRRQIPIERRRLDRQMTAMIFARVITFVILVLPYTIFRIYTLNVNVSPVDILPYAINQLVSAIVSSLLIWIYALNFYIFLASSSRFRRQVKYFLVKKCWQSLKRWYSLNRTQVHPLDESPNISGIELVQMNLDHKQYPHSNCPILVSTKPKMIPPNIPPTKLPTPGIILHVAAPIADPAYEPTKLIIVTVVDVSI</sequence>
<evidence type="ECO:0000256" key="3">
    <source>
        <dbReference type="ARBA" id="ARBA00022989"/>
    </source>
</evidence>
<gene>
    <name evidence="7" type="ORF">JBS370_LOCUS16735</name>
</gene>
<dbReference type="InterPro" id="IPR017452">
    <property type="entry name" value="GPCR_Rhodpsn_7TM"/>
</dbReference>
<proteinExistence type="predicted"/>
<dbReference type="GO" id="GO:0016020">
    <property type="term" value="C:membrane"/>
    <property type="evidence" value="ECO:0007669"/>
    <property type="project" value="UniProtKB-SubCell"/>
</dbReference>
<evidence type="ECO:0000313" key="8">
    <source>
        <dbReference type="Proteomes" id="UP000663836"/>
    </source>
</evidence>
<feature type="transmembrane region" description="Helical" evidence="5">
    <location>
        <begin position="106"/>
        <end position="127"/>
    </location>
</feature>
<keyword evidence="3 5" id="KW-1133">Transmembrane helix</keyword>
<comment type="subcellular location">
    <subcellularLocation>
        <location evidence="1">Membrane</location>
    </subcellularLocation>
</comment>
<dbReference type="Proteomes" id="UP000663836">
    <property type="component" value="Unassembled WGS sequence"/>
</dbReference>
<dbReference type="EMBL" id="CAJOBD010001706">
    <property type="protein sequence ID" value="CAF3825598.1"/>
    <property type="molecule type" value="Genomic_DNA"/>
</dbReference>
<evidence type="ECO:0000259" key="6">
    <source>
        <dbReference type="PROSITE" id="PS50262"/>
    </source>
</evidence>
<evidence type="ECO:0000256" key="1">
    <source>
        <dbReference type="ARBA" id="ARBA00004370"/>
    </source>
</evidence>
<feature type="transmembrane region" description="Helical" evidence="5">
    <location>
        <begin position="23"/>
        <end position="43"/>
    </location>
</feature>
<organism evidence="7 8">
    <name type="scientific">Rotaria sordida</name>
    <dbReference type="NCBI Taxonomy" id="392033"/>
    <lineage>
        <taxon>Eukaryota</taxon>
        <taxon>Metazoa</taxon>
        <taxon>Spiralia</taxon>
        <taxon>Gnathifera</taxon>
        <taxon>Rotifera</taxon>
        <taxon>Eurotatoria</taxon>
        <taxon>Bdelloidea</taxon>
        <taxon>Philodinida</taxon>
        <taxon>Philodinidae</taxon>
        <taxon>Rotaria</taxon>
    </lineage>
</organism>
<dbReference type="AlphaFoldDB" id="A0A819CTM0"/>
<dbReference type="Gene3D" id="1.20.1070.10">
    <property type="entry name" value="Rhodopsin 7-helix transmembrane proteins"/>
    <property type="match status" value="1"/>
</dbReference>
<accession>A0A819CTM0</accession>
<evidence type="ECO:0000256" key="4">
    <source>
        <dbReference type="ARBA" id="ARBA00023136"/>
    </source>
</evidence>
<reference evidence="7" key="1">
    <citation type="submission" date="2021-02" db="EMBL/GenBank/DDBJ databases">
        <authorList>
            <person name="Nowell W R."/>
        </authorList>
    </citation>
    <scope>NUCLEOTIDE SEQUENCE</scope>
</reference>
<keyword evidence="2 5" id="KW-0812">Transmembrane</keyword>